<dbReference type="InterPro" id="IPR009956">
    <property type="entry name" value="Post-segregation_anti-tox_CcdA"/>
</dbReference>
<accession>A0ABW5DR12</accession>
<protein>
    <submittedName>
        <fullName evidence="3">Type II toxin-antitoxin system CcdA family antitoxin</fullName>
    </submittedName>
</protein>
<sequence length="48" mass="5791">MKESQKQIKLEKQQTPEGQWQKDNADALRSLNEYVRKHGLPLEKHRQF</sequence>
<evidence type="ECO:0000256" key="2">
    <source>
        <dbReference type="SAM" id="MobiDB-lite"/>
    </source>
</evidence>
<dbReference type="RefSeq" id="WP_379876187.1">
    <property type="nucleotide sequence ID" value="NZ_JBHUIP010000009.1"/>
</dbReference>
<feature type="region of interest" description="Disordered" evidence="2">
    <location>
        <begin position="1"/>
        <end position="21"/>
    </location>
</feature>
<dbReference type="EMBL" id="JBHUIP010000009">
    <property type="protein sequence ID" value="MFD2263210.1"/>
    <property type="molecule type" value="Genomic_DNA"/>
</dbReference>
<evidence type="ECO:0000313" key="3">
    <source>
        <dbReference type="EMBL" id="MFD2263210.1"/>
    </source>
</evidence>
<organism evidence="3 4">
    <name type="scientific">Lacibacterium aquatile</name>
    <dbReference type="NCBI Taxonomy" id="1168082"/>
    <lineage>
        <taxon>Bacteria</taxon>
        <taxon>Pseudomonadati</taxon>
        <taxon>Pseudomonadota</taxon>
        <taxon>Alphaproteobacteria</taxon>
        <taxon>Rhodospirillales</taxon>
        <taxon>Rhodospirillaceae</taxon>
    </lineage>
</organism>
<feature type="compositionally biased region" description="Basic and acidic residues" evidence="2">
    <location>
        <begin position="1"/>
        <end position="14"/>
    </location>
</feature>
<keyword evidence="4" id="KW-1185">Reference proteome</keyword>
<reference evidence="4" key="1">
    <citation type="journal article" date="2019" name="Int. J. Syst. Evol. Microbiol.">
        <title>The Global Catalogue of Microorganisms (GCM) 10K type strain sequencing project: providing services to taxonomists for standard genome sequencing and annotation.</title>
        <authorList>
            <consortium name="The Broad Institute Genomics Platform"/>
            <consortium name="The Broad Institute Genome Sequencing Center for Infectious Disease"/>
            <person name="Wu L."/>
            <person name="Ma J."/>
        </authorList>
    </citation>
    <scope>NUCLEOTIDE SEQUENCE [LARGE SCALE GENOMIC DNA]</scope>
    <source>
        <strain evidence="4">CGMCC 1.19062</strain>
    </source>
</reference>
<dbReference type="Proteomes" id="UP001597295">
    <property type="component" value="Unassembled WGS sequence"/>
</dbReference>
<proteinExistence type="predicted"/>
<evidence type="ECO:0000256" key="1">
    <source>
        <dbReference type="ARBA" id="ARBA00022649"/>
    </source>
</evidence>
<evidence type="ECO:0000313" key="4">
    <source>
        <dbReference type="Proteomes" id="UP001597295"/>
    </source>
</evidence>
<gene>
    <name evidence="3" type="ORF">ACFSM5_09955</name>
</gene>
<comment type="caution">
    <text evidence="3">The sequence shown here is derived from an EMBL/GenBank/DDBJ whole genome shotgun (WGS) entry which is preliminary data.</text>
</comment>
<name>A0ABW5DR12_9PROT</name>
<dbReference type="Pfam" id="PF07362">
    <property type="entry name" value="CcdA"/>
    <property type="match status" value="1"/>
</dbReference>
<keyword evidence="1" id="KW-1277">Toxin-antitoxin system</keyword>